<dbReference type="SMART" id="SM00434">
    <property type="entry name" value="TOP4c"/>
    <property type="match status" value="1"/>
</dbReference>
<dbReference type="NCBIfam" id="NF004044">
    <property type="entry name" value="PRK05561.1"/>
    <property type="match status" value="1"/>
</dbReference>
<evidence type="ECO:0000313" key="13">
    <source>
        <dbReference type="EMBL" id="HGH61547.1"/>
    </source>
</evidence>
<dbReference type="InterPro" id="IPR013757">
    <property type="entry name" value="Topo_IIA_A_a_sf"/>
</dbReference>
<dbReference type="InterPro" id="IPR005743">
    <property type="entry name" value="GyrA"/>
</dbReference>
<dbReference type="InterPro" id="IPR050220">
    <property type="entry name" value="Type_II_DNA_Topoisomerases"/>
</dbReference>
<comment type="caution">
    <text evidence="9">Lacks conserved residue(s) required for the propagation of feature annotation.</text>
</comment>
<evidence type="ECO:0000256" key="11">
    <source>
        <dbReference type="SAM" id="MobiDB-lite"/>
    </source>
</evidence>
<dbReference type="Pfam" id="PF00521">
    <property type="entry name" value="DNA_topoisoIV"/>
    <property type="match status" value="1"/>
</dbReference>
<dbReference type="GO" id="GO:0034335">
    <property type="term" value="F:DNA negative supercoiling activity"/>
    <property type="evidence" value="ECO:0007669"/>
    <property type="project" value="UniProtKB-ARBA"/>
</dbReference>
<feature type="region of interest" description="Disordered" evidence="11">
    <location>
        <begin position="800"/>
        <end position="837"/>
    </location>
</feature>
<name>A0A7C4ASW7_9BACT</name>
<comment type="similarity">
    <text evidence="2 9">Belongs to the type II topoisomerase GyrA/ParC subunit family.</text>
</comment>
<dbReference type="FunFam" id="3.30.1360.40:FF:000002">
    <property type="entry name" value="DNA gyrase subunit A"/>
    <property type="match status" value="1"/>
</dbReference>
<comment type="catalytic activity">
    <reaction evidence="1 9 10">
        <text>ATP-dependent breakage, passage and rejoining of double-stranded DNA.</text>
        <dbReference type="EC" id="5.6.2.2"/>
    </reaction>
</comment>
<dbReference type="GO" id="GO:0003677">
    <property type="term" value="F:DNA binding"/>
    <property type="evidence" value="ECO:0007669"/>
    <property type="project" value="UniProtKB-UniRule"/>
</dbReference>
<evidence type="ECO:0000256" key="2">
    <source>
        <dbReference type="ARBA" id="ARBA00008263"/>
    </source>
</evidence>
<dbReference type="AlphaFoldDB" id="A0A7C4ASW7"/>
<dbReference type="PANTHER" id="PTHR43493:SF5">
    <property type="entry name" value="DNA GYRASE SUBUNIT A, CHLOROPLASTIC_MITOCHONDRIAL"/>
    <property type="match status" value="1"/>
</dbReference>
<dbReference type="NCBIfam" id="TIGR01063">
    <property type="entry name" value="gyrA"/>
    <property type="match status" value="1"/>
</dbReference>
<proteinExistence type="inferred from homology"/>
<dbReference type="GO" id="GO:0006265">
    <property type="term" value="P:DNA topological change"/>
    <property type="evidence" value="ECO:0007669"/>
    <property type="project" value="UniProtKB-UniRule"/>
</dbReference>
<comment type="subcellular location">
    <subcellularLocation>
        <location evidence="9">Cytoplasm</location>
    </subcellularLocation>
</comment>
<organism evidence="13">
    <name type="scientific">Desulfomonile tiedjei</name>
    <dbReference type="NCBI Taxonomy" id="2358"/>
    <lineage>
        <taxon>Bacteria</taxon>
        <taxon>Pseudomonadati</taxon>
        <taxon>Thermodesulfobacteriota</taxon>
        <taxon>Desulfomonilia</taxon>
        <taxon>Desulfomonilales</taxon>
        <taxon>Desulfomonilaceae</taxon>
        <taxon>Desulfomonile</taxon>
    </lineage>
</organism>
<evidence type="ECO:0000256" key="9">
    <source>
        <dbReference type="HAMAP-Rule" id="MF_01897"/>
    </source>
</evidence>
<comment type="function">
    <text evidence="9">A type II topoisomerase that negatively supercoils closed circular double-stranded (ds) DNA in an ATP-dependent manner to modulate DNA topology and maintain chromosomes in an underwound state. Negative supercoiling favors strand separation, and DNA replication, transcription, recombination and repair, all of which involve strand separation. Also able to catalyze the interconversion of other topological isomers of dsDNA rings, including catenanes and knotted rings. Type II topoisomerases break and join 2 DNA strands simultaneously in an ATP-dependent manner.</text>
</comment>
<dbReference type="Gene3D" id="2.120.10.90">
    <property type="entry name" value="DNA gyrase/topoisomerase IV, subunit A, C-terminal"/>
    <property type="match status" value="1"/>
</dbReference>
<sequence>MLHEKTTVGIEEEVQKSYLDYAMSVIVGRALPDLRDGLKPVHRRILYAMHRAGNFWNRPYRKAARVVGDVIGQFHPHGDTAVYDSVVRMAQPFSMRYPFIDGQGNFGSVDGDSPAAMRYTEVRMARICQSLLEDLDKDTVTFVPNYDNTQQEPLTLPARFPVILVIGSQGIAVGMATNIPPHNLSETIDAVIYLIQNPSASLSEIMQILPGPDFPTYGYISGRKGIVEAYATGRGSIRLKAKAEIEDAGKGFQRIVVTEIPYLVNKARMVEHVAELVKDKRITGIRDIRDESDRHGMRVVFELKRDENPEVILNQLFRYTQLQTNFGIQLLCVDNGRPRTMTLIDMLHGFIEFRREVVIRRTRFELARARERAHILEGLKTALDHLDEVIRIIRNAESPSAAKQALMETFQLSAVQSQAILDMRLQRLTGLERDKILQELQDVLAKITELEAILASDQKILDVIVEELRQVKEQFGDARRTVILDEEEETPDEDLIPREDVVVTFSSKGYIKRMPAHLYKSQRPGGKGRIGTKVGSEDVVNQLLYASSHDVLLCFSNRGRVYWMRVFQLPEEGFYGRGKAIVNLLKIEPGEKIKKILRIQELGSEGYIVMVSALGKIKKTSIEEFSRPRSTGIIALTIDPEDELIDVNFTSGENDILLASRKGKAIRFNEKLVRPMGRQARGVTGMRLQQDDAVVGMAVITDPNATLLTITESGFGKRTALAEYPVKGRGGQGVITIKNTNRLGNVVGIQLVGDADHLLILTSAGKIIRLRMEEISVIGRNTMGRMLVRLESGEHVVDVARAEASDEEDNDVSDSLTAPDAAEEASQQSPGQIAGRA</sequence>
<protein>
    <recommendedName>
        <fullName evidence="9">DNA gyrase subunit A</fullName>
        <ecNumber evidence="9">5.6.2.2</ecNumber>
    </recommendedName>
</protein>
<keyword evidence="7 9" id="KW-0413">Isomerase</keyword>
<dbReference type="GO" id="GO:0006261">
    <property type="term" value="P:DNA-templated DNA replication"/>
    <property type="evidence" value="ECO:0007669"/>
    <property type="project" value="UniProtKB-UniRule"/>
</dbReference>
<comment type="subunit">
    <text evidence="9">Heterotetramer, composed of two GyrA and two GyrB chains. In the heterotetramer, GyrA contains the active site tyrosine that forms a transient covalent intermediate with DNA, while GyrB binds cofactors and catalyzes ATP hydrolysis.</text>
</comment>
<dbReference type="InterPro" id="IPR013758">
    <property type="entry name" value="Topo_IIA_A/C_ab"/>
</dbReference>
<evidence type="ECO:0000256" key="5">
    <source>
        <dbReference type="ARBA" id="ARBA00023029"/>
    </source>
</evidence>
<evidence type="ECO:0000259" key="12">
    <source>
        <dbReference type="PROSITE" id="PS52040"/>
    </source>
</evidence>
<evidence type="ECO:0000256" key="4">
    <source>
        <dbReference type="ARBA" id="ARBA00022840"/>
    </source>
</evidence>
<dbReference type="EMBL" id="DTGT01000306">
    <property type="protein sequence ID" value="HGH61547.1"/>
    <property type="molecule type" value="Genomic_DNA"/>
</dbReference>
<dbReference type="InterPro" id="IPR006691">
    <property type="entry name" value="GyrA/parC_rep"/>
</dbReference>
<evidence type="ECO:0000256" key="6">
    <source>
        <dbReference type="ARBA" id="ARBA00023125"/>
    </source>
</evidence>
<keyword evidence="3 9" id="KW-0547">Nucleotide-binding</keyword>
<keyword evidence="6 9" id="KW-0238">DNA-binding</keyword>
<evidence type="ECO:0000256" key="1">
    <source>
        <dbReference type="ARBA" id="ARBA00000185"/>
    </source>
</evidence>
<dbReference type="PANTHER" id="PTHR43493">
    <property type="entry name" value="DNA GYRASE/TOPOISOMERASE SUBUNIT A"/>
    <property type="match status" value="1"/>
</dbReference>
<comment type="miscellaneous">
    <text evidence="9">Few gyrases are as efficient as E.coli at forming negative supercoils. Not all organisms have 2 type II topoisomerases; in organisms with a single type II topoisomerase this enzyme also has to decatenate newly replicated chromosomes.</text>
</comment>
<dbReference type="InterPro" id="IPR035516">
    <property type="entry name" value="Gyrase/topoIV_suA_C"/>
</dbReference>
<dbReference type="InterPro" id="IPR013760">
    <property type="entry name" value="Topo_IIA-like_dom_sf"/>
</dbReference>
<dbReference type="Gene3D" id="3.90.199.10">
    <property type="entry name" value="Topoisomerase II, domain 5"/>
    <property type="match status" value="1"/>
</dbReference>
<dbReference type="SUPFAM" id="SSF101904">
    <property type="entry name" value="GyrA/ParC C-terminal domain-like"/>
    <property type="match status" value="1"/>
</dbReference>
<dbReference type="Gene3D" id="1.10.268.10">
    <property type="entry name" value="Topoisomerase, domain 3"/>
    <property type="match status" value="1"/>
</dbReference>
<dbReference type="GO" id="GO:0005524">
    <property type="term" value="F:ATP binding"/>
    <property type="evidence" value="ECO:0007669"/>
    <property type="project" value="UniProtKB-UniRule"/>
</dbReference>
<evidence type="ECO:0000256" key="10">
    <source>
        <dbReference type="PROSITE-ProRule" id="PRU01384"/>
    </source>
</evidence>
<comment type="subunit">
    <text evidence="8">Heterotetramer composed of ParC and ParE.</text>
</comment>
<dbReference type="SUPFAM" id="SSF56719">
    <property type="entry name" value="Type II DNA topoisomerase"/>
    <property type="match status" value="1"/>
</dbReference>
<keyword evidence="4 9" id="KW-0067">ATP-binding</keyword>
<evidence type="ECO:0000256" key="8">
    <source>
        <dbReference type="ARBA" id="ARBA00063644"/>
    </source>
</evidence>
<keyword evidence="9" id="KW-0963">Cytoplasm</keyword>
<dbReference type="Gene3D" id="3.30.1360.40">
    <property type="match status" value="1"/>
</dbReference>
<dbReference type="FunFam" id="1.10.268.10:FF:000001">
    <property type="entry name" value="DNA gyrase subunit A"/>
    <property type="match status" value="1"/>
</dbReference>
<dbReference type="CDD" id="cd00187">
    <property type="entry name" value="TOP4c"/>
    <property type="match status" value="1"/>
</dbReference>
<comment type="caution">
    <text evidence="13">The sequence shown here is derived from an EMBL/GenBank/DDBJ whole genome shotgun (WGS) entry which is preliminary data.</text>
</comment>
<dbReference type="PROSITE" id="PS52040">
    <property type="entry name" value="TOPO_IIA"/>
    <property type="match status" value="1"/>
</dbReference>
<evidence type="ECO:0000256" key="7">
    <source>
        <dbReference type="ARBA" id="ARBA00023235"/>
    </source>
</evidence>
<feature type="domain" description="Topo IIA-type catalytic" evidence="12">
    <location>
        <begin position="31"/>
        <end position="495"/>
    </location>
</feature>
<dbReference type="EC" id="5.6.2.2" evidence="9"/>
<dbReference type="Pfam" id="PF03989">
    <property type="entry name" value="DNA_gyraseA_C"/>
    <property type="match status" value="6"/>
</dbReference>
<dbReference type="GO" id="GO:0005737">
    <property type="term" value="C:cytoplasm"/>
    <property type="evidence" value="ECO:0007669"/>
    <property type="project" value="UniProtKB-SubCell"/>
</dbReference>
<feature type="active site" description="O-(5'-phospho-DNA)-tyrosine intermediate" evidence="9 10">
    <location>
        <position position="119"/>
    </location>
</feature>
<dbReference type="NCBIfam" id="NF004043">
    <property type="entry name" value="PRK05560.1"/>
    <property type="match status" value="1"/>
</dbReference>
<reference evidence="13" key="1">
    <citation type="journal article" date="2020" name="mSystems">
        <title>Genome- and Community-Level Interaction Insights into Carbon Utilization and Element Cycling Functions of Hydrothermarchaeota in Hydrothermal Sediment.</title>
        <authorList>
            <person name="Zhou Z."/>
            <person name="Liu Y."/>
            <person name="Xu W."/>
            <person name="Pan J."/>
            <person name="Luo Z.H."/>
            <person name="Li M."/>
        </authorList>
    </citation>
    <scope>NUCLEOTIDE SEQUENCE [LARGE SCALE GENOMIC DNA]</scope>
    <source>
        <strain evidence="13">SpSt-769</strain>
    </source>
</reference>
<evidence type="ECO:0000256" key="3">
    <source>
        <dbReference type="ARBA" id="ARBA00022741"/>
    </source>
</evidence>
<dbReference type="InterPro" id="IPR002205">
    <property type="entry name" value="Topo_IIA_dom_A"/>
</dbReference>
<dbReference type="GO" id="GO:0005694">
    <property type="term" value="C:chromosome"/>
    <property type="evidence" value="ECO:0007669"/>
    <property type="project" value="InterPro"/>
</dbReference>
<dbReference type="GO" id="GO:0009330">
    <property type="term" value="C:DNA topoisomerase type II (double strand cut, ATP-hydrolyzing) complex"/>
    <property type="evidence" value="ECO:0007669"/>
    <property type="project" value="TreeGrafter"/>
</dbReference>
<dbReference type="FunFam" id="3.90.199.10:FF:000001">
    <property type="entry name" value="DNA gyrase subunit A"/>
    <property type="match status" value="1"/>
</dbReference>
<dbReference type="FunFam" id="2.120.10.90:FF:000005">
    <property type="entry name" value="DNA topoisomerase 4 subunit A"/>
    <property type="match status" value="1"/>
</dbReference>
<accession>A0A7C4ASW7</accession>
<dbReference type="HAMAP" id="MF_01897">
    <property type="entry name" value="GyrA"/>
    <property type="match status" value="1"/>
</dbReference>
<keyword evidence="5 9" id="KW-0799">Topoisomerase</keyword>
<gene>
    <name evidence="9 13" type="primary">gyrA</name>
    <name evidence="13" type="ORF">ENV54_09645</name>
</gene>